<dbReference type="PANTHER" id="PTHR35186:SF4">
    <property type="entry name" value="PRION-INHIBITION AND PROPAGATION HELO DOMAIN-CONTAINING PROTEIN"/>
    <property type="match status" value="1"/>
</dbReference>
<proteinExistence type="predicted"/>
<keyword evidence="3" id="KW-1185">Reference proteome</keyword>
<name>A0ABR3WFY9_9PEZI</name>
<protein>
    <recommendedName>
        <fullName evidence="1">DUF7580 domain-containing protein</fullName>
    </recommendedName>
</protein>
<dbReference type="EMBL" id="JAWRVE010000089">
    <property type="protein sequence ID" value="KAL1860720.1"/>
    <property type="molecule type" value="Genomic_DNA"/>
</dbReference>
<sequence>MPPFNDGAGTVLVQAALRTILDIAKVLRIDADNGELRVFYADLMAYCVLISDHLNRITRAGESLACDLADSIKRRLGAILTSQGSVEDRLRELQTRWGEVQAKDRMIKTQFINSVLVFGDSHYQRVALIDFLSSWESDVLSQYPQQRSPWTAEDFAPQKKIGEPSFLVWNSAQAVFRAMTACQNCGCTPEHDFGARLCLGTYRRSGVDDDTEVDFDMFLSATRDWQEVRVHTAKEKAIQFAMDGPAPPRQPRVQASRVQRLCVPIMNAKRMMTVELKVTRERLLWLPSKRSNRLVDLTKSPVSLHEFLRGGPRAFTDKTRRILAVLLSYAVLHLQDTPWLQPTWSSSDILFFRTKDSEIPLRPFLQTRLLRTESPELEADQAQAGDCDVEDEFDPDDFDPDDQMQHPCPTIVTLAIMLMEVYFVTPFDDIARQRDVEVASDASSLTRYIAASEIFEHCRDDMPDLFVYAVEKCLDRATWEDEESTKLDSHALRSKIYEEVVLPLENDLRMGYSSISIEDLDRFAGELDFSNWDQAIRNQQAQSQDSSEHLVLEG</sequence>
<dbReference type="Pfam" id="PF24476">
    <property type="entry name" value="DUF7580"/>
    <property type="match status" value="1"/>
</dbReference>
<organism evidence="2 3">
    <name type="scientific">Diaporthe australafricana</name>
    <dbReference type="NCBI Taxonomy" id="127596"/>
    <lineage>
        <taxon>Eukaryota</taxon>
        <taxon>Fungi</taxon>
        <taxon>Dikarya</taxon>
        <taxon>Ascomycota</taxon>
        <taxon>Pezizomycotina</taxon>
        <taxon>Sordariomycetes</taxon>
        <taxon>Sordariomycetidae</taxon>
        <taxon>Diaporthales</taxon>
        <taxon>Diaporthaceae</taxon>
        <taxon>Diaporthe</taxon>
    </lineage>
</organism>
<feature type="domain" description="DUF7580" evidence="1">
    <location>
        <begin position="169"/>
        <end position="509"/>
    </location>
</feature>
<accession>A0ABR3WFY9</accession>
<comment type="caution">
    <text evidence="2">The sequence shown here is derived from an EMBL/GenBank/DDBJ whole genome shotgun (WGS) entry which is preliminary data.</text>
</comment>
<evidence type="ECO:0000313" key="2">
    <source>
        <dbReference type="EMBL" id="KAL1860720.1"/>
    </source>
</evidence>
<dbReference type="Proteomes" id="UP001583177">
    <property type="component" value="Unassembled WGS sequence"/>
</dbReference>
<gene>
    <name evidence="2" type="ORF">Daus18300_009063</name>
</gene>
<dbReference type="InterPro" id="IPR056002">
    <property type="entry name" value="DUF7580"/>
</dbReference>
<evidence type="ECO:0000313" key="3">
    <source>
        <dbReference type="Proteomes" id="UP001583177"/>
    </source>
</evidence>
<evidence type="ECO:0000259" key="1">
    <source>
        <dbReference type="Pfam" id="PF24476"/>
    </source>
</evidence>
<reference evidence="2 3" key="1">
    <citation type="journal article" date="2024" name="IMA Fungus">
        <title>IMA Genome - F19 : A genome assembly and annotation guide to empower mycologists, including annotated draft genome sequences of Ceratocystis pirilliformis, Diaporthe australafricana, Fusarium ophioides, Paecilomyces lecythidis, and Sporothrix stenoceras.</title>
        <authorList>
            <person name="Aylward J."/>
            <person name="Wilson A.M."/>
            <person name="Visagie C.M."/>
            <person name="Spraker J."/>
            <person name="Barnes I."/>
            <person name="Buitendag C."/>
            <person name="Ceriani C."/>
            <person name="Del Mar Angel L."/>
            <person name="du Plessis D."/>
            <person name="Fuchs T."/>
            <person name="Gasser K."/>
            <person name="Kramer D."/>
            <person name="Li W."/>
            <person name="Munsamy K."/>
            <person name="Piso A."/>
            <person name="Price J.L."/>
            <person name="Sonnekus B."/>
            <person name="Thomas C."/>
            <person name="van der Nest A."/>
            <person name="van Dijk A."/>
            <person name="van Heerden A."/>
            <person name="van Vuuren N."/>
            <person name="Yilmaz N."/>
            <person name="Duong T.A."/>
            <person name="van der Merwe N.A."/>
            <person name="Wingfield M.J."/>
            <person name="Wingfield B.D."/>
        </authorList>
    </citation>
    <scope>NUCLEOTIDE SEQUENCE [LARGE SCALE GENOMIC DNA]</scope>
    <source>
        <strain evidence="2 3">CMW 18300</strain>
    </source>
</reference>
<dbReference type="PANTHER" id="PTHR35186">
    <property type="entry name" value="ANK_REP_REGION DOMAIN-CONTAINING PROTEIN"/>
    <property type="match status" value="1"/>
</dbReference>